<comment type="caution">
    <text evidence="4">The sequence shown here is derived from an EMBL/GenBank/DDBJ whole genome shotgun (WGS) entry which is preliminary data.</text>
</comment>
<dbReference type="RefSeq" id="WP_133592732.1">
    <property type="nucleotide sequence ID" value="NZ_CP037953.1"/>
</dbReference>
<dbReference type="InterPro" id="IPR001466">
    <property type="entry name" value="Beta-lactam-related"/>
</dbReference>
<dbReference type="Pfam" id="PF00144">
    <property type="entry name" value="Beta-lactamase"/>
    <property type="match status" value="1"/>
</dbReference>
<feature type="domain" description="Beta-lactamase-related" evidence="3">
    <location>
        <begin position="35"/>
        <end position="356"/>
    </location>
</feature>
<dbReference type="InterPro" id="IPR050491">
    <property type="entry name" value="AmpC-like"/>
</dbReference>
<evidence type="ECO:0000259" key="3">
    <source>
        <dbReference type="Pfam" id="PF00144"/>
    </source>
</evidence>
<dbReference type="AlphaFoldDB" id="A0A4V3D6W0"/>
<keyword evidence="1" id="KW-0812">Transmembrane</keyword>
<dbReference type="EMBL" id="SNYM01000020">
    <property type="protein sequence ID" value="TDQ45447.1"/>
    <property type="molecule type" value="Genomic_DNA"/>
</dbReference>
<dbReference type="PANTHER" id="PTHR46825">
    <property type="entry name" value="D-ALANYL-D-ALANINE-CARBOXYPEPTIDASE/ENDOPEPTIDASE AMPH"/>
    <property type="match status" value="1"/>
</dbReference>
<name>A0A4V3D6W0_9GAMM</name>
<evidence type="ECO:0000313" key="5">
    <source>
        <dbReference type="Proteomes" id="UP000295375"/>
    </source>
</evidence>
<organism evidence="4 5">
    <name type="scientific">Permianibacter aggregans</name>
    <dbReference type="NCBI Taxonomy" id="1510150"/>
    <lineage>
        <taxon>Bacteria</taxon>
        <taxon>Pseudomonadati</taxon>
        <taxon>Pseudomonadota</taxon>
        <taxon>Gammaproteobacteria</taxon>
        <taxon>Pseudomonadales</taxon>
        <taxon>Pseudomonadaceae</taxon>
        <taxon>Permianibacter</taxon>
    </lineage>
</organism>
<dbReference type="Proteomes" id="UP000295375">
    <property type="component" value="Unassembled WGS sequence"/>
</dbReference>
<keyword evidence="2" id="KW-0732">Signal</keyword>
<evidence type="ECO:0000256" key="2">
    <source>
        <dbReference type="SAM" id="SignalP"/>
    </source>
</evidence>
<evidence type="ECO:0000313" key="4">
    <source>
        <dbReference type="EMBL" id="TDQ45447.1"/>
    </source>
</evidence>
<dbReference type="OrthoDB" id="9799367at2"/>
<keyword evidence="1" id="KW-1133">Transmembrane helix</keyword>
<gene>
    <name evidence="4" type="ORF">EV696_12024</name>
</gene>
<evidence type="ECO:0000256" key="1">
    <source>
        <dbReference type="SAM" id="Phobius"/>
    </source>
</evidence>
<keyword evidence="1" id="KW-0472">Membrane</keyword>
<dbReference type="Gene3D" id="3.40.710.10">
    <property type="entry name" value="DD-peptidase/beta-lactamase superfamily"/>
    <property type="match status" value="1"/>
</dbReference>
<feature type="signal peptide" evidence="2">
    <location>
        <begin position="1"/>
        <end position="23"/>
    </location>
</feature>
<feature type="transmembrane region" description="Helical" evidence="1">
    <location>
        <begin position="510"/>
        <end position="529"/>
    </location>
</feature>
<sequence>MRTGWLNKFSGVALLWMTSISMAEPAPSPQTLEQLDEAIQTRMAEQNVPSVSYAIFNQQGLIHNQALGVKDRQSATPATTATLYRAGSVTKTLTAIAIMQLIEQGYFDLQTPVHTLVRDLPIVNPYHETHPVRIVHLLEHTAGFDDMHFKGIYRDDELLNAHATALQVDPEPLQVRWPPGAMFSYSNPGYGVLGAVIEQISGQRWEDYVQANIVTPLGMKHSVLTIAEALERDHALPYQQDEPSAAMSAIYLRAAGVLWTTPEDLSVLARFLASDGATAPGLLSVPSIRRIKQPQSTLAAQAGLDFGYALGVYHSVVNGRHFIGHNGGITGFFASYGFDPATGIGYATLHNSDQVGGAFARLITDYLNQAYPQTPKALPIATPSPALEGWYRLANSRNELMRLPEWLFAVARWQNVGEKVVLNPLVNDSIELVVSAEQRLAEADDPVWTGQIIADGDKLAGFSLDGQFFRPVSAFSALAPPVLLLLALAGLLSAPFGRRKALQARSLRRWPTLAAVSLLAMFGLTFNLSLQTVAQINLTTFGIFLASLLLPLAVIGGWVSIARYWATETAAIAKWRCLIGMLSATYITFLFANFHWIGLALWAW</sequence>
<protein>
    <submittedName>
        <fullName evidence="4">CubicO group peptidase (Beta-lactamase class C family)</fullName>
    </submittedName>
</protein>
<proteinExistence type="predicted"/>
<dbReference type="PANTHER" id="PTHR46825:SF9">
    <property type="entry name" value="BETA-LACTAMASE-RELATED DOMAIN-CONTAINING PROTEIN"/>
    <property type="match status" value="1"/>
</dbReference>
<feature type="transmembrane region" description="Helical" evidence="1">
    <location>
        <begin position="541"/>
        <end position="566"/>
    </location>
</feature>
<dbReference type="InterPro" id="IPR012338">
    <property type="entry name" value="Beta-lactam/transpept-like"/>
</dbReference>
<feature type="transmembrane region" description="Helical" evidence="1">
    <location>
        <begin position="578"/>
        <end position="603"/>
    </location>
</feature>
<accession>A0A4V3D6W0</accession>
<keyword evidence="5" id="KW-1185">Reference proteome</keyword>
<dbReference type="SUPFAM" id="SSF56601">
    <property type="entry name" value="beta-lactamase/transpeptidase-like"/>
    <property type="match status" value="1"/>
</dbReference>
<feature type="transmembrane region" description="Helical" evidence="1">
    <location>
        <begin position="478"/>
        <end position="498"/>
    </location>
</feature>
<reference evidence="4 5" key="1">
    <citation type="submission" date="2019-03" db="EMBL/GenBank/DDBJ databases">
        <title>Genomic Encyclopedia of Type Strains, Phase IV (KMG-IV): sequencing the most valuable type-strain genomes for metagenomic binning, comparative biology and taxonomic classification.</title>
        <authorList>
            <person name="Goeker M."/>
        </authorList>
    </citation>
    <scope>NUCLEOTIDE SEQUENCE [LARGE SCALE GENOMIC DNA]</scope>
    <source>
        <strain evidence="4 5">DSM 103792</strain>
    </source>
</reference>
<feature type="chain" id="PRO_5020911288" evidence="2">
    <location>
        <begin position="24"/>
        <end position="604"/>
    </location>
</feature>